<keyword evidence="4 6" id="KW-1133">Transmembrane helix</keyword>
<dbReference type="SUPFAM" id="SSF81342">
    <property type="entry name" value="Transmembrane di-heme cytochromes"/>
    <property type="match status" value="1"/>
</dbReference>
<proteinExistence type="predicted"/>
<evidence type="ECO:0000259" key="7">
    <source>
        <dbReference type="Pfam" id="PF01292"/>
    </source>
</evidence>
<feature type="transmembrane region" description="Helical" evidence="6">
    <location>
        <begin position="20"/>
        <end position="40"/>
    </location>
</feature>
<evidence type="ECO:0000256" key="1">
    <source>
        <dbReference type="ARBA" id="ARBA00004651"/>
    </source>
</evidence>
<feature type="transmembrane region" description="Helical" evidence="6">
    <location>
        <begin position="124"/>
        <end position="150"/>
    </location>
</feature>
<feature type="domain" description="Cytochrome b561 bacterial/Ni-hydrogenase" evidence="7">
    <location>
        <begin position="17"/>
        <end position="202"/>
    </location>
</feature>
<keyword evidence="5 6" id="KW-0472">Membrane</keyword>
<dbReference type="InterPro" id="IPR016174">
    <property type="entry name" value="Di-haem_cyt_TM"/>
</dbReference>
<keyword evidence="2" id="KW-1003">Cell membrane</keyword>
<dbReference type="Pfam" id="PF01292">
    <property type="entry name" value="Ni_hydr_CYTB"/>
    <property type="match status" value="1"/>
</dbReference>
<dbReference type="GO" id="GO:0005886">
    <property type="term" value="C:plasma membrane"/>
    <property type="evidence" value="ECO:0007669"/>
    <property type="project" value="UniProtKB-SubCell"/>
</dbReference>
<gene>
    <name evidence="8" type="ORF">LCGC14_1104010</name>
</gene>
<dbReference type="EMBL" id="LAZR01004994">
    <property type="protein sequence ID" value="KKN03803.1"/>
    <property type="molecule type" value="Genomic_DNA"/>
</dbReference>
<dbReference type="GO" id="GO:0009055">
    <property type="term" value="F:electron transfer activity"/>
    <property type="evidence" value="ECO:0007669"/>
    <property type="project" value="InterPro"/>
</dbReference>
<feature type="transmembrane region" description="Helical" evidence="6">
    <location>
        <begin position="60"/>
        <end position="78"/>
    </location>
</feature>
<name>A0A0F9QEY0_9ZZZZ</name>
<comment type="subcellular location">
    <subcellularLocation>
        <location evidence="1">Cell membrane</location>
        <topology evidence="1">Multi-pass membrane protein</topology>
    </subcellularLocation>
</comment>
<keyword evidence="3 6" id="KW-0812">Transmembrane</keyword>
<protein>
    <recommendedName>
        <fullName evidence="7">Cytochrome b561 bacterial/Ni-hydrogenase domain-containing protein</fullName>
    </recommendedName>
</protein>
<dbReference type="InterPro" id="IPR011577">
    <property type="entry name" value="Cyt_b561_bac/Ni-Hgenase"/>
</dbReference>
<comment type="caution">
    <text evidence="8">The sequence shown here is derived from an EMBL/GenBank/DDBJ whole genome shotgun (WGS) entry which is preliminary data.</text>
</comment>
<sequence>MAYNNLSSSSPKHQEKHGLIIRLAHAGLAIAVINQLLTSLVLEAPAPDATGNWYFEVHEYGGLFGFGFVLLFWLGLLVKLRESPLGLLFPWFSGERLSALWADIKHHARFLIKFKFPPYENHAPLASAVHGLGLLLITAMAGSGTIYYFINNGNPDAGGLVGVVMFIHKTLASLVWAYLVGHAGLALIQHYLGNVSLATMWSFRRD</sequence>
<evidence type="ECO:0000256" key="6">
    <source>
        <dbReference type="SAM" id="Phobius"/>
    </source>
</evidence>
<evidence type="ECO:0000256" key="3">
    <source>
        <dbReference type="ARBA" id="ARBA00022692"/>
    </source>
</evidence>
<organism evidence="8">
    <name type="scientific">marine sediment metagenome</name>
    <dbReference type="NCBI Taxonomy" id="412755"/>
    <lineage>
        <taxon>unclassified sequences</taxon>
        <taxon>metagenomes</taxon>
        <taxon>ecological metagenomes</taxon>
    </lineage>
</organism>
<dbReference type="GO" id="GO:0022904">
    <property type="term" value="P:respiratory electron transport chain"/>
    <property type="evidence" value="ECO:0007669"/>
    <property type="project" value="InterPro"/>
</dbReference>
<evidence type="ECO:0000256" key="4">
    <source>
        <dbReference type="ARBA" id="ARBA00022989"/>
    </source>
</evidence>
<dbReference type="AlphaFoldDB" id="A0A0F9QEY0"/>
<dbReference type="Gene3D" id="1.20.950.20">
    <property type="entry name" value="Transmembrane di-heme cytochromes, Chain C"/>
    <property type="match status" value="1"/>
</dbReference>
<accession>A0A0F9QEY0</accession>
<evidence type="ECO:0000313" key="8">
    <source>
        <dbReference type="EMBL" id="KKN03803.1"/>
    </source>
</evidence>
<reference evidence="8" key="1">
    <citation type="journal article" date="2015" name="Nature">
        <title>Complex archaea that bridge the gap between prokaryotes and eukaryotes.</title>
        <authorList>
            <person name="Spang A."/>
            <person name="Saw J.H."/>
            <person name="Jorgensen S.L."/>
            <person name="Zaremba-Niedzwiedzka K."/>
            <person name="Martijn J."/>
            <person name="Lind A.E."/>
            <person name="van Eijk R."/>
            <person name="Schleper C."/>
            <person name="Guy L."/>
            <person name="Ettema T.J."/>
        </authorList>
    </citation>
    <scope>NUCLEOTIDE SEQUENCE</scope>
</reference>
<evidence type="ECO:0000256" key="5">
    <source>
        <dbReference type="ARBA" id="ARBA00023136"/>
    </source>
</evidence>
<evidence type="ECO:0000256" key="2">
    <source>
        <dbReference type="ARBA" id="ARBA00022475"/>
    </source>
</evidence>